<evidence type="ECO:0000256" key="18">
    <source>
        <dbReference type="RuleBase" id="RU003938"/>
    </source>
</evidence>
<sequence>MLTRIITGVIGIIAAVGIITKGGMLFNAAVTVLAAVAWYEYHKMVENKGYHAYTLTGGVGALLMVLVAGAGYYFELEGVYTLAFIVMLTALFFIFSTIEGLWLHCNRGEQHWAENSALTAWGMLYCGLLFAHIILLRSFDGGPHIDLGFRVFEYGEICLWIVLLGTWASDTFAYFFGRAFGKTPFCSVSPKKSFEGAVCGFVGCFVTVLFLCIICLGIALWHAVAVALAVAIFAPVGDLIESIVKRSFDIKDSGKIFPGHGGVLDRFDSLLFTAPVVYYLLMIISALSMFQE</sequence>
<protein>
    <recommendedName>
        <fullName evidence="7 18">Phosphatidate cytidylyltransferase</fullName>
        <ecNumber evidence="6 18">2.7.7.41</ecNumber>
    </recommendedName>
</protein>
<evidence type="ECO:0000256" key="5">
    <source>
        <dbReference type="ARBA" id="ARBA00010185"/>
    </source>
</evidence>
<evidence type="ECO:0000256" key="2">
    <source>
        <dbReference type="ARBA" id="ARBA00004651"/>
    </source>
</evidence>
<comment type="similarity">
    <text evidence="5 18">Belongs to the CDS family.</text>
</comment>
<keyword evidence="14" id="KW-0443">Lipid metabolism</keyword>
<dbReference type="UniPathway" id="UPA00557">
    <property type="reaction ID" value="UER00614"/>
</dbReference>
<dbReference type="GO" id="GO:0016024">
    <property type="term" value="P:CDP-diacylglycerol biosynthetic process"/>
    <property type="evidence" value="ECO:0007669"/>
    <property type="project" value="UniProtKB-UniPathway"/>
</dbReference>
<dbReference type="RefSeq" id="WP_303679565.1">
    <property type="nucleotide sequence ID" value="NZ_DAWEQZ010000065.1"/>
</dbReference>
<evidence type="ECO:0000256" key="16">
    <source>
        <dbReference type="ARBA" id="ARBA00023209"/>
    </source>
</evidence>
<dbReference type="PANTHER" id="PTHR46382:SF1">
    <property type="entry name" value="PHOSPHATIDATE CYTIDYLYLTRANSFERASE"/>
    <property type="match status" value="1"/>
</dbReference>
<comment type="pathway">
    <text evidence="3 18">Phospholipid metabolism; CDP-diacylglycerol biosynthesis; CDP-diacylglycerol from sn-glycerol 3-phosphate: step 3/3.</text>
</comment>
<keyword evidence="11 18" id="KW-0812">Transmembrane</keyword>
<keyword evidence="16" id="KW-0594">Phospholipid biosynthesis</keyword>
<evidence type="ECO:0000256" key="13">
    <source>
        <dbReference type="ARBA" id="ARBA00022989"/>
    </source>
</evidence>
<dbReference type="PROSITE" id="PS01315">
    <property type="entry name" value="CDS"/>
    <property type="match status" value="1"/>
</dbReference>
<comment type="subcellular location">
    <subcellularLocation>
        <location evidence="2">Cell membrane</location>
        <topology evidence="2">Multi-pass membrane protein</topology>
    </subcellularLocation>
</comment>
<evidence type="ECO:0000256" key="4">
    <source>
        <dbReference type="ARBA" id="ARBA00005189"/>
    </source>
</evidence>
<feature type="transmembrane region" description="Helical" evidence="19">
    <location>
        <begin position="157"/>
        <end position="176"/>
    </location>
</feature>
<evidence type="ECO:0000256" key="10">
    <source>
        <dbReference type="ARBA" id="ARBA00022679"/>
    </source>
</evidence>
<dbReference type="EMBL" id="MNTG01000024">
    <property type="protein sequence ID" value="OLA38224.1"/>
    <property type="molecule type" value="Genomic_DNA"/>
</dbReference>
<proteinExistence type="inferred from homology"/>
<evidence type="ECO:0000313" key="20">
    <source>
        <dbReference type="EMBL" id="OLA38224.1"/>
    </source>
</evidence>
<feature type="transmembrane region" description="Helical" evidence="19">
    <location>
        <begin position="225"/>
        <end position="244"/>
    </location>
</feature>
<comment type="pathway">
    <text evidence="4">Lipid metabolism.</text>
</comment>
<keyword evidence="10 18" id="KW-0808">Transferase</keyword>
<dbReference type="GO" id="GO:0004605">
    <property type="term" value="F:phosphatidate cytidylyltransferase activity"/>
    <property type="evidence" value="ECO:0007669"/>
    <property type="project" value="UniProtKB-EC"/>
</dbReference>
<evidence type="ECO:0000256" key="9">
    <source>
        <dbReference type="ARBA" id="ARBA00022516"/>
    </source>
</evidence>
<dbReference type="Pfam" id="PF01148">
    <property type="entry name" value="CTP_transf_1"/>
    <property type="match status" value="1"/>
</dbReference>
<dbReference type="EC" id="2.7.7.41" evidence="6 18"/>
<reference evidence="20 21" key="1">
    <citation type="journal article" date="2016" name="Nat. Biotechnol.">
        <title>Measurement of bacterial replication rates in microbial communities.</title>
        <authorList>
            <person name="Brown C.T."/>
            <person name="Olm M.R."/>
            <person name="Thomas B.C."/>
            <person name="Banfield J.F."/>
        </authorList>
    </citation>
    <scope>NUCLEOTIDE SEQUENCE [LARGE SCALE GENOMIC DNA]</scope>
    <source>
        <strain evidence="20">46_33</strain>
    </source>
</reference>
<keyword evidence="17" id="KW-1208">Phospholipid metabolism</keyword>
<dbReference type="PANTHER" id="PTHR46382">
    <property type="entry name" value="PHOSPHATIDATE CYTIDYLYLTRANSFERASE"/>
    <property type="match status" value="1"/>
</dbReference>
<feature type="transmembrane region" description="Helical" evidence="19">
    <location>
        <begin position="117"/>
        <end position="137"/>
    </location>
</feature>
<organism evidence="20 21">
    <name type="scientific">Phascolarctobacterium succinatutens</name>
    <dbReference type="NCBI Taxonomy" id="626940"/>
    <lineage>
        <taxon>Bacteria</taxon>
        <taxon>Bacillati</taxon>
        <taxon>Bacillota</taxon>
        <taxon>Negativicutes</taxon>
        <taxon>Acidaminococcales</taxon>
        <taxon>Acidaminococcaceae</taxon>
        <taxon>Phascolarctobacterium</taxon>
    </lineage>
</organism>
<name>A0A1Q6R766_9FIRM</name>
<evidence type="ECO:0000256" key="1">
    <source>
        <dbReference type="ARBA" id="ARBA00001698"/>
    </source>
</evidence>
<dbReference type="STRING" id="626940.BHW43_03785"/>
<evidence type="ECO:0000313" key="21">
    <source>
        <dbReference type="Proteomes" id="UP000186777"/>
    </source>
</evidence>
<evidence type="ECO:0000256" key="19">
    <source>
        <dbReference type="SAM" id="Phobius"/>
    </source>
</evidence>
<gene>
    <name evidence="20" type="ORF">BHW43_03785</name>
</gene>
<keyword evidence="15 19" id="KW-0472">Membrane</keyword>
<comment type="caution">
    <text evidence="20">The sequence shown here is derived from an EMBL/GenBank/DDBJ whole genome shotgun (WGS) entry which is preliminary data.</text>
</comment>
<evidence type="ECO:0000256" key="7">
    <source>
        <dbReference type="ARBA" id="ARBA00019373"/>
    </source>
</evidence>
<evidence type="ECO:0000256" key="3">
    <source>
        <dbReference type="ARBA" id="ARBA00005119"/>
    </source>
</evidence>
<comment type="catalytic activity">
    <reaction evidence="1 18">
        <text>a 1,2-diacyl-sn-glycero-3-phosphate + CTP + H(+) = a CDP-1,2-diacyl-sn-glycerol + diphosphate</text>
        <dbReference type="Rhea" id="RHEA:16229"/>
        <dbReference type="ChEBI" id="CHEBI:15378"/>
        <dbReference type="ChEBI" id="CHEBI:33019"/>
        <dbReference type="ChEBI" id="CHEBI:37563"/>
        <dbReference type="ChEBI" id="CHEBI:58332"/>
        <dbReference type="ChEBI" id="CHEBI:58608"/>
        <dbReference type="EC" id="2.7.7.41"/>
    </reaction>
</comment>
<dbReference type="InterPro" id="IPR000374">
    <property type="entry name" value="PC_trans"/>
</dbReference>
<keyword evidence="9" id="KW-0444">Lipid biosynthesis</keyword>
<evidence type="ECO:0000256" key="14">
    <source>
        <dbReference type="ARBA" id="ARBA00023098"/>
    </source>
</evidence>
<evidence type="ECO:0000256" key="6">
    <source>
        <dbReference type="ARBA" id="ARBA00012487"/>
    </source>
</evidence>
<feature type="transmembrane region" description="Helical" evidence="19">
    <location>
        <begin position="197"/>
        <end position="219"/>
    </location>
</feature>
<dbReference type="AlphaFoldDB" id="A0A1Q6R766"/>
<keyword evidence="13 19" id="KW-1133">Transmembrane helix</keyword>
<feature type="transmembrane region" description="Helical" evidence="19">
    <location>
        <begin position="6"/>
        <end position="39"/>
    </location>
</feature>
<evidence type="ECO:0000256" key="17">
    <source>
        <dbReference type="ARBA" id="ARBA00023264"/>
    </source>
</evidence>
<evidence type="ECO:0000256" key="8">
    <source>
        <dbReference type="ARBA" id="ARBA00022475"/>
    </source>
</evidence>
<feature type="transmembrane region" description="Helical" evidence="19">
    <location>
        <begin position="51"/>
        <end position="74"/>
    </location>
</feature>
<dbReference type="GO" id="GO:0005886">
    <property type="term" value="C:plasma membrane"/>
    <property type="evidence" value="ECO:0007669"/>
    <property type="project" value="UniProtKB-SubCell"/>
</dbReference>
<evidence type="ECO:0000256" key="11">
    <source>
        <dbReference type="ARBA" id="ARBA00022692"/>
    </source>
</evidence>
<dbReference type="Proteomes" id="UP000186777">
    <property type="component" value="Unassembled WGS sequence"/>
</dbReference>
<feature type="transmembrane region" description="Helical" evidence="19">
    <location>
        <begin position="270"/>
        <end position="290"/>
    </location>
</feature>
<keyword evidence="8" id="KW-1003">Cell membrane</keyword>
<evidence type="ECO:0000256" key="15">
    <source>
        <dbReference type="ARBA" id="ARBA00023136"/>
    </source>
</evidence>
<feature type="transmembrane region" description="Helical" evidence="19">
    <location>
        <begin position="80"/>
        <end position="105"/>
    </location>
</feature>
<evidence type="ECO:0000256" key="12">
    <source>
        <dbReference type="ARBA" id="ARBA00022695"/>
    </source>
</evidence>
<keyword evidence="12 18" id="KW-0548">Nucleotidyltransferase</keyword>
<accession>A0A1Q6R766</accession>